<evidence type="ECO:0000256" key="16">
    <source>
        <dbReference type="ARBA" id="ARBA00047899"/>
    </source>
</evidence>
<evidence type="ECO:0000313" key="25">
    <source>
        <dbReference type="Proteomes" id="UP000308652"/>
    </source>
</evidence>
<name>A0A5C3M8P3_9AGAR</name>
<organism evidence="24 25">
    <name type="scientific">Crucibulum laeve</name>
    <dbReference type="NCBI Taxonomy" id="68775"/>
    <lineage>
        <taxon>Eukaryota</taxon>
        <taxon>Fungi</taxon>
        <taxon>Dikarya</taxon>
        <taxon>Basidiomycota</taxon>
        <taxon>Agaricomycotina</taxon>
        <taxon>Agaricomycetes</taxon>
        <taxon>Agaricomycetidae</taxon>
        <taxon>Agaricales</taxon>
        <taxon>Agaricineae</taxon>
        <taxon>Nidulariaceae</taxon>
        <taxon>Crucibulum</taxon>
    </lineage>
</organism>
<keyword evidence="8 18" id="KW-0723">Serine/threonine-protein kinase</keyword>
<keyword evidence="7" id="KW-0690">Ribosome biogenesis</keyword>
<evidence type="ECO:0000256" key="21">
    <source>
        <dbReference type="PIRSR" id="PIRSR038147-3"/>
    </source>
</evidence>
<evidence type="ECO:0000256" key="9">
    <source>
        <dbReference type="ARBA" id="ARBA00022679"/>
    </source>
</evidence>
<dbReference type="GO" id="GO:0046872">
    <property type="term" value="F:metal ion binding"/>
    <property type="evidence" value="ECO:0007669"/>
    <property type="project" value="UniProtKB-KW"/>
</dbReference>
<evidence type="ECO:0000256" key="20">
    <source>
        <dbReference type="PIRSR" id="PIRSR038147-2"/>
    </source>
</evidence>
<dbReference type="SMART" id="SM00090">
    <property type="entry name" value="RIO"/>
    <property type="match status" value="1"/>
</dbReference>
<keyword evidence="12 18" id="KW-0418">Kinase</keyword>
<dbReference type="GO" id="GO:0005737">
    <property type="term" value="C:cytoplasm"/>
    <property type="evidence" value="ECO:0007669"/>
    <property type="project" value="UniProtKB-SubCell"/>
</dbReference>
<feature type="compositionally biased region" description="Acidic residues" evidence="22">
    <location>
        <begin position="553"/>
        <end position="576"/>
    </location>
</feature>
<evidence type="ECO:0000256" key="17">
    <source>
        <dbReference type="ARBA" id="ARBA00048679"/>
    </source>
</evidence>
<feature type="binding site" evidence="20">
    <location>
        <position position="240"/>
    </location>
    <ligand>
        <name>ATP</name>
        <dbReference type="ChEBI" id="CHEBI:30616"/>
    </ligand>
</feature>
<evidence type="ECO:0000256" key="11">
    <source>
        <dbReference type="ARBA" id="ARBA00022741"/>
    </source>
</evidence>
<dbReference type="Gene3D" id="1.10.510.10">
    <property type="entry name" value="Transferase(Phosphotransferase) domain 1"/>
    <property type="match status" value="1"/>
</dbReference>
<dbReference type="EC" id="2.7.11.1" evidence="4 18"/>
<evidence type="ECO:0000256" key="7">
    <source>
        <dbReference type="ARBA" id="ARBA00022517"/>
    </source>
</evidence>
<keyword evidence="13" id="KW-0378">Hydrolase</keyword>
<dbReference type="GO" id="GO:0005524">
    <property type="term" value="F:ATP binding"/>
    <property type="evidence" value="ECO:0007669"/>
    <property type="project" value="UniProtKB-KW"/>
</dbReference>
<comment type="similarity">
    <text evidence="3 18">Belongs to the protein kinase superfamily. RIO-type Ser/Thr kinase family.</text>
</comment>
<feature type="active site" description="Proton acceptor" evidence="19">
    <location>
        <position position="356"/>
    </location>
</feature>
<feature type="domain" description="RIO kinase" evidence="23">
    <location>
        <begin position="183"/>
        <end position="419"/>
    </location>
</feature>
<feature type="region of interest" description="Disordered" evidence="22">
    <location>
        <begin position="1"/>
        <end position="72"/>
    </location>
</feature>
<protein>
    <recommendedName>
        <fullName evidence="5 18">Serine/threonine-protein kinase RIO1</fullName>
        <ecNumber evidence="4 18">2.7.11.1</ecNumber>
    </recommendedName>
</protein>
<evidence type="ECO:0000313" key="24">
    <source>
        <dbReference type="EMBL" id="TFK40806.1"/>
    </source>
</evidence>
<gene>
    <name evidence="24" type="ORF">BDQ12DRAFT_721420</name>
</gene>
<evidence type="ECO:0000256" key="8">
    <source>
        <dbReference type="ARBA" id="ARBA00022527"/>
    </source>
</evidence>
<dbReference type="Pfam" id="PF01163">
    <property type="entry name" value="RIO1"/>
    <property type="match status" value="1"/>
</dbReference>
<dbReference type="CDD" id="cd05147">
    <property type="entry name" value="RIO1_euk"/>
    <property type="match status" value="1"/>
</dbReference>
<feature type="compositionally biased region" description="Acidic residues" evidence="22">
    <location>
        <begin position="438"/>
        <end position="451"/>
    </location>
</feature>
<comment type="cofactor">
    <cofactor evidence="1 21">
        <name>Mg(2+)</name>
        <dbReference type="ChEBI" id="CHEBI:18420"/>
    </cofactor>
</comment>
<feature type="compositionally biased region" description="Polar residues" evidence="22">
    <location>
        <begin position="122"/>
        <end position="137"/>
    </location>
</feature>
<feature type="active site" description="4-aspartylphosphate intermediate" evidence="19">
    <location>
        <position position="373"/>
    </location>
</feature>
<keyword evidence="6" id="KW-0963">Cytoplasm</keyword>
<feature type="binding site" evidence="21">
    <location>
        <position position="361"/>
    </location>
    <ligand>
        <name>Mg(2+)</name>
        <dbReference type="ChEBI" id="CHEBI:18420"/>
    </ligand>
</feature>
<feature type="region of interest" description="Disordered" evidence="22">
    <location>
        <begin position="438"/>
        <end position="467"/>
    </location>
</feature>
<dbReference type="PROSITE" id="PS01245">
    <property type="entry name" value="RIO1"/>
    <property type="match status" value="1"/>
</dbReference>
<evidence type="ECO:0000256" key="22">
    <source>
        <dbReference type="SAM" id="MobiDB-lite"/>
    </source>
</evidence>
<dbReference type="FunFam" id="3.30.200.20:FF:000148">
    <property type="entry name" value="Serine/threonine-protein kinase RIO1"/>
    <property type="match status" value="1"/>
</dbReference>
<feature type="compositionally biased region" description="Basic and acidic residues" evidence="22">
    <location>
        <begin position="455"/>
        <end position="467"/>
    </location>
</feature>
<dbReference type="GO" id="GO:0042254">
    <property type="term" value="P:ribosome biogenesis"/>
    <property type="evidence" value="ECO:0007669"/>
    <property type="project" value="UniProtKB-KW"/>
</dbReference>
<evidence type="ECO:0000256" key="4">
    <source>
        <dbReference type="ARBA" id="ARBA00012513"/>
    </source>
</evidence>
<evidence type="ECO:0000256" key="12">
    <source>
        <dbReference type="ARBA" id="ARBA00022777"/>
    </source>
</evidence>
<dbReference type="InterPro" id="IPR017407">
    <property type="entry name" value="Ser/Thr_kinase_Rio1"/>
</dbReference>
<reference evidence="24 25" key="1">
    <citation type="journal article" date="2019" name="Nat. Ecol. Evol.">
        <title>Megaphylogeny resolves global patterns of mushroom evolution.</title>
        <authorList>
            <person name="Varga T."/>
            <person name="Krizsan K."/>
            <person name="Foldi C."/>
            <person name="Dima B."/>
            <person name="Sanchez-Garcia M."/>
            <person name="Sanchez-Ramirez S."/>
            <person name="Szollosi G.J."/>
            <person name="Szarkandi J.G."/>
            <person name="Papp V."/>
            <person name="Albert L."/>
            <person name="Andreopoulos W."/>
            <person name="Angelini C."/>
            <person name="Antonin V."/>
            <person name="Barry K.W."/>
            <person name="Bougher N.L."/>
            <person name="Buchanan P."/>
            <person name="Buyck B."/>
            <person name="Bense V."/>
            <person name="Catcheside P."/>
            <person name="Chovatia M."/>
            <person name="Cooper J."/>
            <person name="Damon W."/>
            <person name="Desjardin D."/>
            <person name="Finy P."/>
            <person name="Geml J."/>
            <person name="Haridas S."/>
            <person name="Hughes K."/>
            <person name="Justo A."/>
            <person name="Karasinski D."/>
            <person name="Kautmanova I."/>
            <person name="Kiss B."/>
            <person name="Kocsube S."/>
            <person name="Kotiranta H."/>
            <person name="LaButti K.M."/>
            <person name="Lechner B.E."/>
            <person name="Liimatainen K."/>
            <person name="Lipzen A."/>
            <person name="Lukacs Z."/>
            <person name="Mihaltcheva S."/>
            <person name="Morgado L.N."/>
            <person name="Niskanen T."/>
            <person name="Noordeloos M.E."/>
            <person name="Ohm R.A."/>
            <person name="Ortiz-Santana B."/>
            <person name="Ovrebo C."/>
            <person name="Racz N."/>
            <person name="Riley R."/>
            <person name="Savchenko A."/>
            <person name="Shiryaev A."/>
            <person name="Soop K."/>
            <person name="Spirin V."/>
            <person name="Szebenyi C."/>
            <person name="Tomsovsky M."/>
            <person name="Tulloss R.E."/>
            <person name="Uehling J."/>
            <person name="Grigoriev I.V."/>
            <person name="Vagvolgyi C."/>
            <person name="Papp T."/>
            <person name="Martin F.M."/>
            <person name="Miettinen O."/>
            <person name="Hibbett D.S."/>
            <person name="Nagy L.G."/>
        </authorList>
    </citation>
    <scope>NUCLEOTIDE SEQUENCE [LARGE SCALE GENOMIC DNA]</scope>
    <source>
        <strain evidence="24 25">CBS 166.37</strain>
    </source>
</reference>
<comment type="catalytic activity">
    <reaction evidence="16 18">
        <text>L-threonyl-[protein] + ATP = O-phospho-L-threonyl-[protein] + ADP + H(+)</text>
        <dbReference type="Rhea" id="RHEA:46608"/>
        <dbReference type="Rhea" id="RHEA-COMP:11060"/>
        <dbReference type="Rhea" id="RHEA-COMP:11605"/>
        <dbReference type="ChEBI" id="CHEBI:15378"/>
        <dbReference type="ChEBI" id="CHEBI:30013"/>
        <dbReference type="ChEBI" id="CHEBI:30616"/>
        <dbReference type="ChEBI" id="CHEBI:61977"/>
        <dbReference type="ChEBI" id="CHEBI:456216"/>
        <dbReference type="EC" id="2.7.11.1"/>
    </reaction>
</comment>
<dbReference type="AlphaFoldDB" id="A0A5C3M8P3"/>
<feature type="compositionally biased region" description="Acidic residues" evidence="22">
    <location>
        <begin position="41"/>
        <end position="72"/>
    </location>
</feature>
<comment type="catalytic activity">
    <reaction evidence="17 18">
        <text>L-seryl-[protein] + ATP = O-phospho-L-seryl-[protein] + ADP + H(+)</text>
        <dbReference type="Rhea" id="RHEA:17989"/>
        <dbReference type="Rhea" id="RHEA-COMP:9863"/>
        <dbReference type="Rhea" id="RHEA-COMP:11604"/>
        <dbReference type="ChEBI" id="CHEBI:15378"/>
        <dbReference type="ChEBI" id="CHEBI:29999"/>
        <dbReference type="ChEBI" id="CHEBI:30616"/>
        <dbReference type="ChEBI" id="CHEBI:83421"/>
        <dbReference type="ChEBI" id="CHEBI:456216"/>
        <dbReference type="EC" id="2.7.11.1"/>
    </reaction>
</comment>
<evidence type="ECO:0000256" key="18">
    <source>
        <dbReference type="PIRNR" id="PIRNR038147"/>
    </source>
</evidence>
<keyword evidence="25" id="KW-1185">Reference proteome</keyword>
<feature type="compositionally biased region" description="Basic and acidic residues" evidence="22">
    <location>
        <begin position="522"/>
        <end position="552"/>
    </location>
</feature>
<keyword evidence="11 18" id="KW-0547">Nucleotide-binding</keyword>
<keyword evidence="14 18" id="KW-0067">ATP-binding</keyword>
<evidence type="ECO:0000256" key="13">
    <source>
        <dbReference type="ARBA" id="ARBA00022801"/>
    </source>
</evidence>
<evidence type="ECO:0000256" key="2">
    <source>
        <dbReference type="ARBA" id="ARBA00004496"/>
    </source>
</evidence>
<dbReference type="InterPro" id="IPR000687">
    <property type="entry name" value="RIO_kinase"/>
</dbReference>
<dbReference type="EMBL" id="ML213596">
    <property type="protein sequence ID" value="TFK40806.1"/>
    <property type="molecule type" value="Genomic_DNA"/>
</dbReference>
<dbReference type="InterPro" id="IPR018934">
    <property type="entry name" value="RIO_dom"/>
</dbReference>
<dbReference type="Gene3D" id="3.30.200.20">
    <property type="entry name" value="Phosphorylase Kinase, domain 1"/>
    <property type="match status" value="1"/>
</dbReference>
<evidence type="ECO:0000256" key="10">
    <source>
        <dbReference type="ARBA" id="ARBA00022723"/>
    </source>
</evidence>
<dbReference type="InterPro" id="IPR018935">
    <property type="entry name" value="RIO_kinase_CS"/>
</dbReference>
<evidence type="ECO:0000256" key="14">
    <source>
        <dbReference type="ARBA" id="ARBA00022840"/>
    </source>
</evidence>
<dbReference type="Proteomes" id="UP000308652">
    <property type="component" value="Unassembled WGS sequence"/>
</dbReference>
<feature type="compositionally biased region" description="Basic and acidic residues" evidence="22">
    <location>
        <begin position="577"/>
        <end position="609"/>
    </location>
</feature>
<dbReference type="InterPro" id="IPR051272">
    <property type="entry name" value="RIO-type_Ser/Thr_kinase"/>
</dbReference>
<dbReference type="PIRSF" id="PIRSF038147">
    <property type="entry name" value="Ser/Thr_PK_RIO1"/>
    <property type="match status" value="1"/>
</dbReference>
<feature type="binding site" evidence="20">
    <location>
        <position position="309"/>
    </location>
    <ligand>
        <name>ATP</name>
        <dbReference type="ChEBI" id="CHEBI:30616"/>
    </ligand>
</feature>
<keyword evidence="15" id="KW-0460">Magnesium</keyword>
<dbReference type="STRING" id="68775.A0A5C3M8P3"/>
<dbReference type="SUPFAM" id="SSF56112">
    <property type="entry name" value="Protein kinase-like (PK-like)"/>
    <property type="match status" value="1"/>
</dbReference>
<evidence type="ECO:0000259" key="23">
    <source>
        <dbReference type="SMART" id="SM00090"/>
    </source>
</evidence>
<evidence type="ECO:0000256" key="19">
    <source>
        <dbReference type="PIRSR" id="PIRSR038147-1"/>
    </source>
</evidence>
<evidence type="ECO:0000256" key="15">
    <source>
        <dbReference type="ARBA" id="ARBA00022842"/>
    </source>
</evidence>
<evidence type="ECO:0000256" key="6">
    <source>
        <dbReference type="ARBA" id="ARBA00022490"/>
    </source>
</evidence>
<dbReference type="GO" id="GO:0016787">
    <property type="term" value="F:hydrolase activity"/>
    <property type="evidence" value="ECO:0007669"/>
    <property type="project" value="UniProtKB-KW"/>
</dbReference>
<accession>A0A5C3M8P3</accession>
<dbReference type="GO" id="GO:0106310">
    <property type="term" value="F:protein serine kinase activity"/>
    <property type="evidence" value="ECO:0007669"/>
    <property type="project" value="RHEA"/>
</dbReference>
<feature type="region of interest" description="Disordered" evidence="22">
    <location>
        <begin position="522"/>
        <end position="630"/>
    </location>
</feature>
<evidence type="ECO:0000256" key="1">
    <source>
        <dbReference type="ARBA" id="ARBA00001946"/>
    </source>
</evidence>
<feature type="compositionally biased region" description="Basic residues" evidence="22">
    <location>
        <begin position="610"/>
        <end position="630"/>
    </location>
</feature>
<dbReference type="PANTHER" id="PTHR45723">
    <property type="entry name" value="SERINE/THREONINE-PROTEIN KINASE RIO1"/>
    <property type="match status" value="1"/>
</dbReference>
<dbReference type="InterPro" id="IPR011009">
    <property type="entry name" value="Kinase-like_dom_sf"/>
</dbReference>
<keyword evidence="9 18" id="KW-0808">Transferase</keyword>
<dbReference type="OrthoDB" id="205248at2759"/>
<proteinExistence type="inferred from homology"/>
<sequence length="630" mass="71319">MASIATPIGAGQFDDATGAAPIQQVETREGQAYIDTYDPNNDQDDLEWPDTPDEDEDYDEIDDNYDDNRVEDEDWEVAERDFTKQYNRLRQHVAVRTGNAQGSSSALNHGSSVAALPAVNHPRNSTAPTSSVVASQTKPKDRTTDQLAALAKYNSRIAKIDAPYQMGVGVNRKGPSAHANMKDKSDRATNEQVLDPRTRLILFKMIGRGLLHEVNGCVSTGKEANVYHALTSEGTHLALKIYKTSILVFKDRDKYVSGEFRFRKGYSRNPRKMVRLWAEKEMRNLKRLIAAGIRCPDPIEVRENVLVMTFVGDKEGWASPRLKDAQLETSELASLYAELVLIVRQMFHQCKLVHADLSEYNILFHEGHLWIIDVSQSVEHDHPAAFDFLRNDIKNVEDFFGRLGVRVLGLRRCFEFVTRESLGEEVKVDEVLQQWLEQDQEGNNDDEEGDQDVTAGKDKADQKAHEDSVFMRSFIPRTLNEVYDPERDVEKLTRGEGEGLIYADTIGLVGVSDAGSGVLKKEAQDQAERKIKQSKVRFEETEGHSVGEHEETGSENDNSDSEENEDEDGSEEDEDQNKEGHVERQPRGHRHEDKEAKKERKKAVKEAAKEKRKHKMPKAEKKRIMKKSKG</sequence>
<evidence type="ECO:0000256" key="3">
    <source>
        <dbReference type="ARBA" id="ARBA00009196"/>
    </source>
</evidence>
<dbReference type="GO" id="GO:0004674">
    <property type="term" value="F:protein serine/threonine kinase activity"/>
    <property type="evidence" value="ECO:0007669"/>
    <property type="project" value="UniProtKB-KW"/>
</dbReference>
<feature type="binding site" evidence="21">
    <location>
        <position position="373"/>
    </location>
    <ligand>
        <name>Mg(2+)</name>
        <dbReference type="ChEBI" id="CHEBI:18420"/>
    </ligand>
</feature>
<keyword evidence="10" id="KW-0479">Metal-binding</keyword>
<comment type="subcellular location">
    <subcellularLocation>
        <location evidence="2">Cytoplasm</location>
    </subcellularLocation>
</comment>
<evidence type="ECO:0000256" key="5">
    <source>
        <dbReference type="ARBA" id="ARBA00016038"/>
    </source>
</evidence>
<feature type="region of interest" description="Disordered" evidence="22">
    <location>
        <begin position="122"/>
        <end position="143"/>
    </location>
</feature>